<dbReference type="InterPro" id="IPR015939">
    <property type="entry name" value="Fum_Rdtase/Succ_DH_flav-like_C"/>
</dbReference>
<dbReference type="InterPro" id="IPR005288">
    <property type="entry name" value="NadB"/>
</dbReference>
<keyword evidence="7" id="KW-0560">Oxidoreductase</keyword>
<accession>A0A0H2YRH4</accession>
<dbReference type="PIRSF" id="PIRSF000171">
    <property type="entry name" value="SDHA_APRA_LASPO"/>
    <property type="match status" value="1"/>
</dbReference>
<dbReference type="Gene3D" id="3.50.50.60">
    <property type="entry name" value="FAD/NAD(P)-binding domain"/>
    <property type="match status" value="1"/>
</dbReference>
<dbReference type="PANTHER" id="PTHR42716:SF3">
    <property type="entry name" value="SLL1913 PROTEIN"/>
    <property type="match status" value="1"/>
</dbReference>
<dbReference type="Pfam" id="PF02910">
    <property type="entry name" value="Succ_DH_flav_C"/>
    <property type="match status" value="1"/>
</dbReference>
<dbReference type="STRING" id="195103.CPF_1684"/>
<evidence type="ECO:0000256" key="4">
    <source>
        <dbReference type="ARBA" id="ARBA00021901"/>
    </source>
</evidence>
<reference evidence="13 14" key="1">
    <citation type="journal article" date="2006" name="Genome Res.">
        <title>Skewed genomic variability in strains of the toxigenic bacterial pathogen, Clostridium perfringens.</title>
        <authorList>
            <person name="Myers G.S."/>
            <person name="Rasko D.A."/>
            <person name="Cheung J.K."/>
            <person name="Ravel J."/>
            <person name="Seshadri R."/>
            <person name="Deboy R.T."/>
            <person name="Ren Q."/>
            <person name="Varga J."/>
            <person name="Awad M.M."/>
            <person name="Brinkac L.M."/>
            <person name="Daugherty S.C."/>
            <person name="Haft D.H."/>
            <person name="Dodson R.J."/>
            <person name="Madupu R."/>
            <person name="Nelson W.C."/>
            <person name="Rosovitz M.J."/>
            <person name="Sullivan S.A."/>
            <person name="Khouri H."/>
            <person name="Dimitrov G.I."/>
            <person name="Watkins K.L."/>
            <person name="Mulligan S."/>
            <person name="Benton J."/>
            <person name="Radune D."/>
            <person name="Fisher D.J."/>
            <person name="Atkins H.S."/>
            <person name="Hiscox T."/>
            <person name="Jost B.H."/>
            <person name="Billington S.J."/>
            <person name="Songer J.G."/>
            <person name="McClane B.A."/>
            <person name="Titball R.W."/>
            <person name="Rood J.I."/>
            <person name="Melville S.B."/>
            <person name="Paulsen I.T."/>
        </authorList>
    </citation>
    <scope>NUCLEOTIDE SEQUENCE [LARGE SCALE GENOMIC DNA]</scope>
    <source>
        <strain evidence="14">ATCC 13124 / DSM 756 / JCM 1290 / NCIMB 6125 / NCTC 8237 / S 107 / Type A</strain>
    </source>
</reference>
<dbReference type="EMBL" id="CP000246">
    <property type="protein sequence ID" value="ABG83261.1"/>
    <property type="molecule type" value="Genomic_DNA"/>
</dbReference>
<evidence type="ECO:0000256" key="9">
    <source>
        <dbReference type="ARBA" id="ARBA00048305"/>
    </source>
</evidence>
<evidence type="ECO:0000256" key="10">
    <source>
        <dbReference type="PIRSR" id="PIRSR000171-1"/>
    </source>
</evidence>
<dbReference type="SUPFAM" id="SSF46977">
    <property type="entry name" value="Succinate dehydrogenase/fumarate reductase flavoprotein C-terminal domain"/>
    <property type="match status" value="1"/>
</dbReference>
<evidence type="ECO:0000256" key="2">
    <source>
        <dbReference type="ARBA" id="ARBA00008562"/>
    </source>
</evidence>
<name>A0A0H2YRH4_CLOP1</name>
<evidence type="ECO:0000259" key="11">
    <source>
        <dbReference type="Pfam" id="PF00890"/>
    </source>
</evidence>
<keyword evidence="14" id="KW-1185">Reference proteome</keyword>
<dbReference type="PRINTS" id="PR00368">
    <property type="entry name" value="FADPNR"/>
</dbReference>
<dbReference type="Pfam" id="PF00890">
    <property type="entry name" value="FAD_binding_2"/>
    <property type="match status" value="1"/>
</dbReference>
<evidence type="ECO:0000256" key="8">
    <source>
        <dbReference type="ARBA" id="ARBA00030386"/>
    </source>
</evidence>
<organism evidence="13 14">
    <name type="scientific">Clostridium perfringens (strain ATCC 13124 / DSM 756 / JCM 1290 / NCIMB 6125 / NCTC 8237 / Type A)</name>
    <dbReference type="NCBI Taxonomy" id="195103"/>
    <lineage>
        <taxon>Bacteria</taxon>
        <taxon>Bacillati</taxon>
        <taxon>Bacillota</taxon>
        <taxon>Clostridia</taxon>
        <taxon>Eubacteriales</taxon>
        <taxon>Clostridiaceae</taxon>
        <taxon>Clostridium</taxon>
    </lineage>
</organism>
<evidence type="ECO:0000256" key="5">
    <source>
        <dbReference type="ARBA" id="ARBA00022630"/>
    </source>
</evidence>
<dbReference type="RefSeq" id="WP_011590841.1">
    <property type="nucleotide sequence ID" value="NC_008261.1"/>
</dbReference>
<evidence type="ECO:0000256" key="3">
    <source>
        <dbReference type="ARBA" id="ARBA00012173"/>
    </source>
</evidence>
<dbReference type="eggNOG" id="COG1053">
    <property type="taxonomic scope" value="Bacteria"/>
</dbReference>
<dbReference type="InterPro" id="IPR003953">
    <property type="entry name" value="FAD-dep_OxRdtase_2_FAD-bd"/>
</dbReference>
<comment type="pathway">
    <text evidence="1">Cofactor biosynthesis; NAD(+) biosynthesis; iminoaspartate from L-aspartate (oxidase route): step 1/1.</text>
</comment>
<dbReference type="HOGENOM" id="CLU_014312_8_0_9"/>
<dbReference type="PaxDb" id="195103-CPF_1684"/>
<dbReference type="Gene3D" id="1.20.58.100">
    <property type="entry name" value="Fumarate reductase/succinate dehydrogenase flavoprotein-like, C-terminal domain"/>
    <property type="match status" value="1"/>
</dbReference>
<evidence type="ECO:0000256" key="1">
    <source>
        <dbReference type="ARBA" id="ARBA00004950"/>
    </source>
</evidence>
<dbReference type="Proteomes" id="UP000001823">
    <property type="component" value="Chromosome"/>
</dbReference>
<evidence type="ECO:0000256" key="6">
    <source>
        <dbReference type="ARBA" id="ARBA00022642"/>
    </source>
</evidence>
<gene>
    <name evidence="13" type="ordered locus">CPF_1684</name>
</gene>
<dbReference type="GO" id="GO:0008734">
    <property type="term" value="F:L-aspartate oxidase activity"/>
    <property type="evidence" value="ECO:0007669"/>
    <property type="project" value="UniProtKB-EC"/>
</dbReference>
<dbReference type="PRINTS" id="PR00411">
    <property type="entry name" value="PNDRDTASEI"/>
</dbReference>
<comment type="similarity">
    <text evidence="2">Belongs to the FAD-dependent oxidoreductase 2 family. NadB subfamily.</text>
</comment>
<dbReference type="AlphaFoldDB" id="A0A0H2YRH4"/>
<dbReference type="GO" id="GO:0009435">
    <property type="term" value="P:NAD+ biosynthetic process"/>
    <property type="evidence" value="ECO:0007669"/>
    <property type="project" value="InterPro"/>
</dbReference>
<dbReference type="InterPro" id="IPR037099">
    <property type="entry name" value="Fum_R/Succ_DH_flav-like_C_sf"/>
</dbReference>
<feature type="domain" description="Fumarate reductase/succinate dehydrogenase flavoprotein-like C-terminal" evidence="12">
    <location>
        <begin position="437"/>
        <end position="519"/>
    </location>
</feature>
<comment type="catalytic activity">
    <reaction evidence="9">
        <text>L-aspartate + O2 = iminosuccinate + H2O2</text>
        <dbReference type="Rhea" id="RHEA:25876"/>
        <dbReference type="ChEBI" id="CHEBI:15379"/>
        <dbReference type="ChEBI" id="CHEBI:16240"/>
        <dbReference type="ChEBI" id="CHEBI:29991"/>
        <dbReference type="ChEBI" id="CHEBI:77875"/>
        <dbReference type="EC" id="1.4.3.16"/>
    </reaction>
    <physiologicalReaction direction="left-to-right" evidence="9">
        <dbReference type="Rhea" id="RHEA:25877"/>
    </physiologicalReaction>
</comment>
<dbReference type="InterPro" id="IPR036188">
    <property type="entry name" value="FAD/NAD-bd_sf"/>
</dbReference>
<evidence type="ECO:0000259" key="12">
    <source>
        <dbReference type="Pfam" id="PF02910"/>
    </source>
</evidence>
<keyword evidence="6" id="KW-0662">Pyridine nucleotide biosynthesis</keyword>
<evidence type="ECO:0000256" key="7">
    <source>
        <dbReference type="ARBA" id="ARBA00023002"/>
    </source>
</evidence>
<proteinExistence type="inferred from homology"/>
<evidence type="ECO:0000313" key="13">
    <source>
        <dbReference type="EMBL" id="ABG83261.1"/>
    </source>
</evidence>
<dbReference type="GO" id="GO:0033765">
    <property type="term" value="F:steroid dehydrogenase activity, acting on the CH-CH group of donors"/>
    <property type="evidence" value="ECO:0007669"/>
    <property type="project" value="UniProtKB-ARBA"/>
</dbReference>
<sequence length="541" mass="60847">MREKVKLKKDKECDVFVMGAGIAGIMAAIEASNNGQKVIISSSSNIFSGSSFYPGTWGLGLIGPEDRNDEEDLAKTIKKVGCNIVDEELVETFVKNINPSIDLLKEMGVKLKEANNSGEKEFIPCFDHKNRNWNGILFESAKKVLDHKLKSNEVLEYPFSEVIEIVKEDNKIIGVILINSLNKLEFIKCKALVIASGGIGGLFKYRLNTTDITGMGQALALKAGCNLTNIEFMQMMPGYIKPCPKTIFNEKTFKYIEARNEEGEDVFKDIENLREKLEKRSTYGPFTSRLDSKDIDYAIFKEFMKNKNGVTVRYKDSLKNNMPEFIEVYFKWLKENKHLTPDDEINIGIFFHAANGGISINKWAETKVDGLFAAGECTGGMHGADRIGGLSTANGLVFGKIAGKSASRYASSKGLSEKEEVEFEAYEIEGAGDLILEVQEIMFKNAMIEKSEVGVKNSLLKLEEISKGFVYKKEVNMENLRNSYRLENNILLCKAILKAIDLRKESRGSHYRYDYPKANKNMDKMIMVELGDDIKAYFKEN</sequence>
<dbReference type="KEGG" id="cpf:CPF_1684"/>
<dbReference type="Gene3D" id="3.90.700.10">
    <property type="entry name" value="Succinate dehydrogenase/fumarate reductase flavoprotein, catalytic domain"/>
    <property type="match status" value="1"/>
</dbReference>
<evidence type="ECO:0000313" key="14">
    <source>
        <dbReference type="Proteomes" id="UP000001823"/>
    </source>
</evidence>
<dbReference type="SUPFAM" id="SSF51905">
    <property type="entry name" value="FAD/NAD(P)-binding domain"/>
    <property type="match status" value="1"/>
</dbReference>
<keyword evidence="5" id="KW-0285">Flavoprotein</keyword>
<feature type="domain" description="FAD-dependent oxidoreductase 2 FAD-binding" evidence="11">
    <location>
        <begin position="14"/>
        <end position="391"/>
    </location>
</feature>
<dbReference type="InterPro" id="IPR027477">
    <property type="entry name" value="Succ_DH/fumarate_Rdtase_cat_sf"/>
</dbReference>
<dbReference type="EC" id="1.4.3.16" evidence="3"/>
<dbReference type="PANTHER" id="PTHR42716">
    <property type="entry name" value="L-ASPARTATE OXIDASE"/>
    <property type="match status" value="1"/>
</dbReference>
<feature type="active site" description="Proton acceptor" evidence="10">
    <location>
        <position position="280"/>
    </location>
</feature>
<protein>
    <recommendedName>
        <fullName evidence="4">L-aspartate oxidase</fullName>
        <ecNumber evidence="3">1.4.3.16</ecNumber>
    </recommendedName>
    <alternativeName>
        <fullName evidence="8">Quinolinate synthase B</fullName>
    </alternativeName>
</protein>